<dbReference type="AlphaFoldDB" id="A0A6H1UC62"/>
<evidence type="ECO:0000313" key="2">
    <source>
        <dbReference type="EMBL" id="QIZ76170.1"/>
    </source>
</evidence>
<feature type="transmembrane region" description="Helical" evidence="1">
    <location>
        <begin position="122"/>
        <end position="144"/>
    </location>
</feature>
<dbReference type="KEGG" id="fes:HER31_04240"/>
<accession>A0A6H1UC62</accession>
<keyword evidence="1" id="KW-1133">Transmembrane helix</keyword>
<reference evidence="2 3" key="1">
    <citation type="submission" date="2020-04" db="EMBL/GenBank/DDBJ databases">
        <title>Ferrimonas sp. S7 isolated from sea water.</title>
        <authorList>
            <person name="Bae S.S."/>
            <person name="Baek K."/>
        </authorList>
    </citation>
    <scope>NUCLEOTIDE SEQUENCE [LARGE SCALE GENOMIC DNA]</scope>
    <source>
        <strain evidence="2 3">S7</strain>
    </source>
</reference>
<keyword evidence="1" id="KW-0812">Transmembrane</keyword>
<name>A0A6H1UC62_9GAMM</name>
<dbReference type="RefSeq" id="WP_168659430.1">
    <property type="nucleotide sequence ID" value="NZ_CP051180.1"/>
</dbReference>
<feature type="transmembrane region" description="Helical" evidence="1">
    <location>
        <begin position="74"/>
        <end position="92"/>
    </location>
</feature>
<dbReference type="InterPro" id="IPR009476">
    <property type="entry name" value="DUF1097"/>
</dbReference>
<dbReference type="Proteomes" id="UP000501602">
    <property type="component" value="Chromosome"/>
</dbReference>
<keyword evidence="3" id="KW-1185">Reference proteome</keyword>
<evidence type="ECO:0000313" key="3">
    <source>
        <dbReference type="Proteomes" id="UP000501602"/>
    </source>
</evidence>
<dbReference type="EMBL" id="CP051180">
    <property type="protein sequence ID" value="QIZ76170.1"/>
    <property type="molecule type" value="Genomic_DNA"/>
</dbReference>
<gene>
    <name evidence="2" type="ORF">HER31_04240</name>
</gene>
<keyword evidence="1" id="KW-0472">Membrane</keyword>
<proteinExistence type="predicted"/>
<feature type="transmembrane region" description="Helical" evidence="1">
    <location>
        <begin position="20"/>
        <end position="42"/>
    </location>
</feature>
<protein>
    <submittedName>
        <fullName evidence="2">DUF1097 domain-containing protein</fullName>
    </submittedName>
</protein>
<organism evidence="2 3">
    <name type="scientific">Ferrimonas lipolytica</name>
    <dbReference type="NCBI Taxonomy" id="2724191"/>
    <lineage>
        <taxon>Bacteria</taxon>
        <taxon>Pseudomonadati</taxon>
        <taxon>Pseudomonadota</taxon>
        <taxon>Gammaproteobacteria</taxon>
        <taxon>Alteromonadales</taxon>
        <taxon>Ferrimonadaceae</taxon>
        <taxon>Ferrimonas</taxon>
    </lineage>
</organism>
<sequence>MSALVAISITTGILSALWGWLSVALGLLTWAGFMGCSTYFAAPAEGKKAVAISMLTNLSGVFWGMVIIQLSTVSNIEVIGYIITGIVSMLMCIQAKKEWLNYIPGTFLGCCATFASNGNWQMVVPSLLVGVLFGAMMKSSGLWLQAKLQPQIKNQVV</sequence>
<evidence type="ECO:0000256" key="1">
    <source>
        <dbReference type="SAM" id="Phobius"/>
    </source>
</evidence>
<dbReference type="Pfam" id="PF06496">
    <property type="entry name" value="DUF1097"/>
    <property type="match status" value="1"/>
</dbReference>
<feature type="transmembrane region" description="Helical" evidence="1">
    <location>
        <begin position="49"/>
        <end position="68"/>
    </location>
</feature>